<proteinExistence type="predicted"/>
<evidence type="ECO:0000256" key="1">
    <source>
        <dbReference type="SAM" id="SignalP"/>
    </source>
</evidence>
<accession>A0A127ZK98</accession>
<dbReference type="EMBL" id="LK056692">
    <property type="protein sequence ID" value="CDU25913.1"/>
    <property type="molecule type" value="Genomic_DNA"/>
</dbReference>
<gene>
    <name evidence="2" type="ORF">SPSC_06084</name>
</gene>
<dbReference type="AlphaFoldDB" id="A0A127ZK98"/>
<feature type="chain" id="PRO_5007281342" evidence="1">
    <location>
        <begin position="25"/>
        <end position="205"/>
    </location>
</feature>
<protein>
    <submittedName>
        <fullName evidence="2">Uncharacterized protein</fullName>
    </submittedName>
</protein>
<organism evidence="2">
    <name type="scientific">Sporisorium scitamineum</name>
    <dbReference type="NCBI Taxonomy" id="49012"/>
    <lineage>
        <taxon>Eukaryota</taxon>
        <taxon>Fungi</taxon>
        <taxon>Dikarya</taxon>
        <taxon>Basidiomycota</taxon>
        <taxon>Ustilaginomycotina</taxon>
        <taxon>Ustilaginomycetes</taxon>
        <taxon>Ustilaginales</taxon>
        <taxon>Ustilaginaceae</taxon>
        <taxon>Sporisorium</taxon>
    </lineage>
</organism>
<reference evidence="2" key="1">
    <citation type="submission" date="2014-06" db="EMBL/GenBank/DDBJ databases">
        <authorList>
            <person name="Ju J."/>
            <person name="Zhang J."/>
        </authorList>
    </citation>
    <scope>NUCLEOTIDE SEQUENCE</scope>
    <source>
        <strain evidence="2">SscI8</strain>
    </source>
</reference>
<keyword evidence="1" id="KW-0732">Signal</keyword>
<dbReference type="OrthoDB" id="10474195at2759"/>
<evidence type="ECO:0000313" key="2">
    <source>
        <dbReference type="EMBL" id="CDU25913.1"/>
    </source>
</evidence>
<feature type="signal peptide" evidence="1">
    <location>
        <begin position="1"/>
        <end position="24"/>
    </location>
</feature>
<name>A0A127ZK98_9BASI</name>
<sequence>MTTVHRRILTLALAFASLVPVFLAMPAIATGKTTSITDTGWHMLVAQTTVASHHQDRNLDWKSFGYRPAAEFNPGDRNGFYALALQMAEHDGAHYVGDEGMALSSSAKDLIRNLSFGREKKKKKKHHYFYTVVGRDTELGRKIGLKSEVDGGMNKVAMLLWKHKPGQSQPKVVGVDLIRDVDFLLWHGTDYFEAFSDVLAKGAKV</sequence>